<dbReference type="AlphaFoldDB" id="A0A7X0PAW1"/>
<dbReference type="InterPro" id="IPR036388">
    <property type="entry name" value="WH-like_DNA-bd_sf"/>
</dbReference>
<dbReference type="InterPro" id="IPR050679">
    <property type="entry name" value="Bact_HTH_transcr_reg"/>
</dbReference>
<dbReference type="Gene3D" id="3.40.1410.10">
    <property type="entry name" value="Chorismate lyase-like"/>
    <property type="match status" value="1"/>
</dbReference>
<keyword evidence="3" id="KW-0804">Transcription</keyword>
<evidence type="ECO:0000259" key="5">
    <source>
        <dbReference type="PROSITE" id="PS50949"/>
    </source>
</evidence>
<evidence type="ECO:0000256" key="3">
    <source>
        <dbReference type="ARBA" id="ARBA00023163"/>
    </source>
</evidence>
<evidence type="ECO:0000256" key="1">
    <source>
        <dbReference type="ARBA" id="ARBA00023015"/>
    </source>
</evidence>
<proteinExistence type="predicted"/>
<evidence type="ECO:0000256" key="2">
    <source>
        <dbReference type="ARBA" id="ARBA00023125"/>
    </source>
</evidence>
<evidence type="ECO:0000313" key="7">
    <source>
        <dbReference type="Proteomes" id="UP000575083"/>
    </source>
</evidence>
<dbReference type="InterPro" id="IPR036390">
    <property type="entry name" value="WH_DNA-bd_sf"/>
</dbReference>
<dbReference type="PROSITE" id="PS50949">
    <property type="entry name" value="HTH_GNTR"/>
    <property type="match status" value="1"/>
</dbReference>
<dbReference type="PANTHER" id="PTHR44846">
    <property type="entry name" value="MANNOSYL-D-GLYCERATE TRANSPORT/METABOLISM SYSTEM REPRESSOR MNGR-RELATED"/>
    <property type="match status" value="1"/>
</dbReference>
<dbReference type="InterPro" id="IPR011663">
    <property type="entry name" value="UTRA"/>
</dbReference>
<keyword evidence="2" id="KW-0238">DNA-binding</keyword>
<feature type="domain" description="HTH gntR-type" evidence="5">
    <location>
        <begin position="13"/>
        <end position="79"/>
    </location>
</feature>
<dbReference type="InterPro" id="IPR028978">
    <property type="entry name" value="Chorismate_lyase_/UTRA_dom_sf"/>
</dbReference>
<dbReference type="PRINTS" id="PR00035">
    <property type="entry name" value="HTHGNTR"/>
</dbReference>
<dbReference type="Pfam" id="PF07702">
    <property type="entry name" value="UTRA"/>
    <property type="match status" value="1"/>
</dbReference>
<evidence type="ECO:0000313" key="6">
    <source>
        <dbReference type="EMBL" id="MBB6558505.1"/>
    </source>
</evidence>
<dbReference type="RefSeq" id="WP_260420108.1">
    <property type="nucleotide sequence ID" value="NZ_JACHLK010000002.1"/>
</dbReference>
<organism evidence="6 7">
    <name type="scientific">Acidovorax soli</name>
    <dbReference type="NCBI Taxonomy" id="592050"/>
    <lineage>
        <taxon>Bacteria</taxon>
        <taxon>Pseudomonadati</taxon>
        <taxon>Pseudomonadota</taxon>
        <taxon>Betaproteobacteria</taxon>
        <taxon>Burkholderiales</taxon>
        <taxon>Comamonadaceae</taxon>
        <taxon>Acidovorax</taxon>
    </lineage>
</organism>
<sequence length="272" mass="29981">MAHDEPMSPKLPLPKYHQIYLVLREQLQEGHFAAGLPGELALMQQFSVARVTVRRALELLQGEGLISRQPGRGTRPVPQPEAGQGGQEGHLHSNRAQLTGLLENLVSMGLRTSVKVLDVETVTASRAVAGALQIAVGDAVQKAVRVRSTREGPLSHITTYVPADIGRQFGRRELARKPILVLLEESGVKVGRAHQTISAKLADAVVARHLDVAVGSALLAVRRLIYDDQERPVQWLHGLYRPDRYEYEMQLSRVGSIDAKVWVSKELSAQFH</sequence>
<reference evidence="6 7" key="1">
    <citation type="submission" date="2020-08" db="EMBL/GenBank/DDBJ databases">
        <title>Functional genomics of gut bacteria from endangered species of beetles.</title>
        <authorList>
            <person name="Carlos-Shanley C."/>
        </authorList>
    </citation>
    <scope>NUCLEOTIDE SEQUENCE [LARGE SCALE GENOMIC DNA]</scope>
    <source>
        <strain evidence="6 7">S00198</strain>
    </source>
</reference>
<dbReference type="SUPFAM" id="SSF64288">
    <property type="entry name" value="Chorismate lyase-like"/>
    <property type="match status" value="1"/>
</dbReference>
<gene>
    <name evidence="6" type="ORF">HNP48_001169</name>
</gene>
<name>A0A7X0PAW1_9BURK</name>
<dbReference type="CDD" id="cd07377">
    <property type="entry name" value="WHTH_GntR"/>
    <property type="match status" value="1"/>
</dbReference>
<protein>
    <submittedName>
        <fullName evidence="6">GntR family transcriptional regulator</fullName>
    </submittedName>
</protein>
<dbReference type="SMART" id="SM00345">
    <property type="entry name" value="HTH_GNTR"/>
    <property type="match status" value="1"/>
</dbReference>
<comment type="caution">
    <text evidence="6">The sequence shown here is derived from an EMBL/GenBank/DDBJ whole genome shotgun (WGS) entry which is preliminary data.</text>
</comment>
<dbReference type="GO" id="GO:0003700">
    <property type="term" value="F:DNA-binding transcription factor activity"/>
    <property type="evidence" value="ECO:0007669"/>
    <property type="project" value="InterPro"/>
</dbReference>
<dbReference type="GO" id="GO:0045892">
    <property type="term" value="P:negative regulation of DNA-templated transcription"/>
    <property type="evidence" value="ECO:0007669"/>
    <property type="project" value="TreeGrafter"/>
</dbReference>
<dbReference type="InterPro" id="IPR000524">
    <property type="entry name" value="Tscrpt_reg_HTH_GntR"/>
</dbReference>
<evidence type="ECO:0000256" key="4">
    <source>
        <dbReference type="SAM" id="MobiDB-lite"/>
    </source>
</evidence>
<feature type="region of interest" description="Disordered" evidence="4">
    <location>
        <begin position="66"/>
        <end position="91"/>
    </location>
</feature>
<dbReference type="SUPFAM" id="SSF46785">
    <property type="entry name" value="Winged helix' DNA-binding domain"/>
    <property type="match status" value="1"/>
</dbReference>
<dbReference type="PANTHER" id="PTHR44846:SF1">
    <property type="entry name" value="MANNOSYL-D-GLYCERATE TRANSPORT_METABOLISM SYSTEM REPRESSOR MNGR-RELATED"/>
    <property type="match status" value="1"/>
</dbReference>
<dbReference type="GO" id="GO:0003677">
    <property type="term" value="F:DNA binding"/>
    <property type="evidence" value="ECO:0007669"/>
    <property type="project" value="UniProtKB-KW"/>
</dbReference>
<keyword evidence="1" id="KW-0805">Transcription regulation</keyword>
<dbReference type="Pfam" id="PF00392">
    <property type="entry name" value="GntR"/>
    <property type="match status" value="1"/>
</dbReference>
<dbReference type="Proteomes" id="UP000575083">
    <property type="component" value="Unassembled WGS sequence"/>
</dbReference>
<dbReference type="SMART" id="SM00866">
    <property type="entry name" value="UTRA"/>
    <property type="match status" value="1"/>
</dbReference>
<dbReference type="Gene3D" id="1.10.10.10">
    <property type="entry name" value="Winged helix-like DNA-binding domain superfamily/Winged helix DNA-binding domain"/>
    <property type="match status" value="1"/>
</dbReference>
<accession>A0A7X0PAW1</accession>
<keyword evidence="7" id="KW-1185">Reference proteome</keyword>
<dbReference type="EMBL" id="JACHLK010000002">
    <property type="protein sequence ID" value="MBB6558505.1"/>
    <property type="molecule type" value="Genomic_DNA"/>
</dbReference>